<proteinExistence type="predicted"/>
<feature type="domain" description="R13L1/DRL21-like LRR repeat region" evidence="3">
    <location>
        <begin position="16"/>
        <end position="81"/>
    </location>
</feature>
<dbReference type="SUPFAM" id="SSF52047">
    <property type="entry name" value="RNI-like"/>
    <property type="match status" value="1"/>
</dbReference>
<comment type="caution">
    <text evidence="4">The sequence shown here is derived from an EMBL/GenBank/DDBJ whole genome shotgun (WGS) entry which is preliminary data.</text>
</comment>
<dbReference type="AlphaFoldDB" id="A0ABD1NLT6"/>
<evidence type="ECO:0000256" key="1">
    <source>
        <dbReference type="ARBA" id="ARBA00022614"/>
    </source>
</evidence>
<evidence type="ECO:0000259" key="3">
    <source>
        <dbReference type="Pfam" id="PF25019"/>
    </source>
</evidence>
<keyword evidence="2" id="KW-0611">Plant defense</keyword>
<evidence type="ECO:0000313" key="5">
    <source>
        <dbReference type="Proteomes" id="UP001603857"/>
    </source>
</evidence>
<sequence length="164" mass="19400">MNRLTALRKVEIGNTLPEDLKHIPSLQRLCIHDLTCSSLPDWLGEMTSLVELEIWRCRELRSIPSSIQRLTNLTKLTIEDCPKLKKRCKRETGEDWQYIAHIPQLQVDRRTQNTKTPTFCDKIRSFWTIHNMIGMRSATNFFRDPPRHDAFDIIIDWFRSLHSL</sequence>
<dbReference type="Pfam" id="PF25019">
    <property type="entry name" value="LRR_R13L1-DRL21"/>
    <property type="match status" value="1"/>
</dbReference>
<keyword evidence="1" id="KW-0433">Leucine-rich repeat</keyword>
<reference evidence="4 5" key="1">
    <citation type="submission" date="2024-08" db="EMBL/GenBank/DDBJ databases">
        <title>Insights into the chromosomal genome structure of Flemingia macrophylla.</title>
        <authorList>
            <person name="Ding Y."/>
            <person name="Zhao Y."/>
            <person name="Bi W."/>
            <person name="Wu M."/>
            <person name="Zhao G."/>
            <person name="Gong Y."/>
            <person name="Li W."/>
            <person name="Zhang P."/>
        </authorList>
    </citation>
    <scope>NUCLEOTIDE SEQUENCE [LARGE SCALE GENOMIC DNA]</scope>
    <source>
        <strain evidence="4">DYQJB</strain>
        <tissue evidence="4">Leaf</tissue>
    </source>
</reference>
<dbReference type="Proteomes" id="UP001603857">
    <property type="component" value="Unassembled WGS sequence"/>
</dbReference>
<gene>
    <name evidence="4" type="ORF">Fmac_002833</name>
</gene>
<accession>A0ABD1NLT6</accession>
<evidence type="ECO:0000313" key="4">
    <source>
        <dbReference type="EMBL" id="KAL2348833.1"/>
    </source>
</evidence>
<name>A0ABD1NLT6_9FABA</name>
<dbReference type="InterPro" id="IPR032675">
    <property type="entry name" value="LRR_dom_sf"/>
</dbReference>
<protein>
    <recommendedName>
        <fullName evidence="3">R13L1/DRL21-like LRR repeat region domain-containing protein</fullName>
    </recommendedName>
</protein>
<dbReference type="PANTHER" id="PTHR36766:SF70">
    <property type="entry name" value="DISEASE RESISTANCE PROTEIN RGA4"/>
    <property type="match status" value="1"/>
</dbReference>
<dbReference type="EMBL" id="JBGMDY010000001">
    <property type="protein sequence ID" value="KAL2348833.1"/>
    <property type="molecule type" value="Genomic_DNA"/>
</dbReference>
<evidence type="ECO:0000256" key="2">
    <source>
        <dbReference type="ARBA" id="ARBA00022821"/>
    </source>
</evidence>
<keyword evidence="5" id="KW-1185">Reference proteome</keyword>
<dbReference type="GO" id="GO:0006952">
    <property type="term" value="P:defense response"/>
    <property type="evidence" value="ECO:0007669"/>
    <property type="project" value="UniProtKB-KW"/>
</dbReference>
<dbReference type="PANTHER" id="PTHR36766">
    <property type="entry name" value="PLANT BROAD-SPECTRUM MILDEW RESISTANCE PROTEIN RPW8"/>
    <property type="match status" value="1"/>
</dbReference>
<dbReference type="Gene3D" id="3.80.10.10">
    <property type="entry name" value="Ribonuclease Inhibitor"/>
    <property type="match status" value="1"/>
</dbReference>
<organism evidence="4 5">
    <name type="scientific">Flemingia macrophylla</name>
    <dbReference type="NCBI Taxonomy" id="520843"/>
    <lineage>
        <taxon>Eukaryota</taxon>
        <taxon>Viridiplantae</taxon>
        <taxon>Streptophyta</taxon>
        <taxon>Embryophyta</taxon>
        <taxon>Tracheophyta</taxon>
        <taxon>Spermatophyta</taxon>
        <taxon>Magnoliopsida</taxon>
        <taxon>eudicotyledons</taxon>
        <taxon>Gunneridae</taxon>
        <taxon>Pentapetalae</taxon>
        <taxon>rosids</taxon>
        <taxon>fabids</taxon>
        <taxon>Fabales</taxon>
        <taxon>Fabaceae</taxon>
        <taxon>Papilionoideae</taxon>
        <taxon>50 kb inversion clade</taxon>
        <taxon>NPAAA clade</taxon>
        <taxon>indigoferoid/millettioid clade</taxon>
        <taxon>Phaseoleae</taxon>
        <taxon>Flemingia</taxon>
    </lineage>
</organism>
<dbReference type="InterPro" id="IPR056789">
    <property type="entry name" value="LRR_R13L1-DRL21"/>
</dbReference>